<evidence type="ECO:0000313" key="10">
    <source>
        <dbReference type="EMBL" id="MCS5717182.1"/>
    </source>
</evidence>
<dbReference type="PANTHER" id="PTHR43867:SF2">
    <property type="entry name" value="CELLULOSE SYNTHASE CATALYTIC SUBUNIT A [UDP-FORMING]"/>
    <property type="match status" value="1"/>
</dbReference>
<keyword evidence="11" id="KW-1185">Reference proteome</keyword>
<feature type="compositionally biased region" description="Basic and acidic residues" evidence="7">
    <location>
        <begin position="835"/>
        <end position="847"/>
    </location>
</feature>
<dbReference type="Proteomes" id="UP001165584">
    <property type="component" value="Unassembled WGS sequence"/>
</dbReference>
<dbReference type="PANTHER" id="PTHR43867">
    <property type="entry name" value="CELLULOSE SYNTHASE CATALYTIC SUBUNIT A [UDP-FORMING]"/>
    <property type="match status" value="1"/>
</dbReference>
<feature type="compositionally biased region" description="Basic and acidic residues" evidence="7">
    <location>
        <begin position="801"/>
        <end position="819"/>
    </location>
</feature>
<feature type="transmembrane region" description="Helical" evidence="8">
    <location>
        <begin position="649"/>
        <end position="671"/>
    </location>
</feature>
<proteinExistence type="predicted"/>
<feature type="transmembrane region" description="Helical" evidence="8">
    <location>
        <begin position="576"/>
        <end position="594"/>
    </location>
</feature>
<keyword evidence="6 8" id="KW-0472">Membrane</keyword>
<feature type="region of interest" description="Disordered" evidence="7">
    <location>
        <begin position="786"/>
        <end position="847"/>
    </location>
</feature>
<dbReference type="InterPro" id="IPR001173">
    <property type="entry name" value="Glyco_trans_2-like"/>
</dbReference>
<feature type="transmembrane region" description="Helical" evidence="8">
    <location>
        <begin position="691"/>
        <end position="713"/>
    </location>
</feature>
<evidence type="ECO:0000259" key="9">
    <source>
        <dbReference type="Pfam" id="PF13632"/>
    </source>
</evidence>
<protein>
    <submittedName>
        <fullName evidence="10">Glycosyltransferase family 2 protein</fullName>
    </submittedName>
</protein>
<gene>
    <name evidence="10" type="ORF">N1027_03425</name>
</gene>
<evidence type="ECO:0000256" key="8">
    <source>
        <dbReference type="SAM" id="Phobius"/>
    </source>
</evidence>
<evidence type="ECO:0000256" key="4">
    <source>
        <dbReference type="ARBA" id="ARBA00022692"/>
    </source>
</evidence>
<feature type="transmembrane region" description="Helical" evidence="8">
    <location>
        <begin position="606"/>
        <end position="628"/>
    </location>
</feature>
<dbReference type="InterPro" id="IPR029044">
    <property type="entry name" value="Nucleotide-diphossugar_trans"/>
</dbReference>
<evidence type="ECO:0000256" key="6">
    <source>
        <dbReference type="ARBA" id="ARBA00023136"/>
    </source>
</evidence>
<name>A0ABT2GNK6_9MICO</name>
<dbReference type="Pfam" id="PF13632">
    <property type="entry name" value="Glyco_trans_2_3"/>
    <property type="match status" value="1"/>
</dbReference>
<keyword evidence="5 8" id="KW-1133">Transmembrane helix</keyword>
<dbReference type="EMBL" id="JANLCM010000001">
    <property type="protein sequence ID" value="MCS5717182.1"/>
    <property type="molecule type" value="Genomic_DNA"/>
</dbReference>
<evidence type="ECO:0000256" key="3">
    <source>
        <dbReference type="ARBA" id="ARBA00022679"/>
    </source>
</evidence>
<feature type="compositionally biased region" description="Gly residues" evidence="7">
    <location>
        <begin position="820"/>
        <end position="833"/>
    </location>
</feature>
<feature type="transmembrane region" description="Helical" evidence="8">
    <location>
        <begin position="551"/>
        <end position="569"/>
    </location>
</feature>
<feature type="transmembrane region" description="Helical" evidence="8">
    <location>
        <begin position="36"/>
        <end position="55"/>
    </location>
</feature>
<accession>A0ABT2GNK6</accession>
<feature type="transmembrane region" description="Helical" evidence="8">
    <location>
        <begin position="76"/>
        <end position="96"/>
    </location>
</feature>
<comment type="subcellular location">
    <subcellularLocation>
        <location evidence="1">Membrane</location>
        <topology evidence="1">Multi-pass membrane protein</topology>
    </subcellularLocation>
</comment>
<comment type="caution">
    <text evidence="10">The sequence shown here is derived from an EMBL/GenBank/DDBJ whole genome shotgun (WGS) entry which is preliminary data.</text>
</comment>
<dbReference type="RefSeq" id="WP_259505240.1">
    <property type="nucleotide sequence ID" value="NZ_JANLCM010000001.1"/>
</dbReference>
<dbReference type="Gene3D" id="3.90.550.10">
    <property type="entry name" value="Spore Coat Polysaccharide Biosynthesis Protein SpsA, Chain A"/>
    <property type="match status" value="1"/>
</dbReference>
<keyword evidence="3" id="KW-0808">Transferase</keyword>
<feature type="domain" description="Glycosyltransferase 2-like" evidence="9">
    <location>
        <begin position="367"/>
        <end position="591"/>
    </location>
</feature>
<sequence length="847" mass="92446">MSTKSLASPARKRQLGAERSTEPLSTVHAIPSDTKITWGRLAIVITVAAWITYVVSTVVRQFLNNGTESFRFTTEAISYLVVVTFLTFSALMYLVARQGALQRFRDHVRVPRAELDKHFSAAHQTMTVLVPSYSEEPAVVRKTLWSAALQEYPSLRVVLLLDDPPFPSDPGVAAQLEASRRIASDIADDLRAPRDRAVDALLSFEGGQLLGDAVHASDVRRLAGAYSDAADWLQTMADHEERTDHVDTFFVEQVLGALAGDLRVTADALDLALDVDESPSAERMLELHRRLVWIFSAELETFERKKFASLSHEANKAMNLNSYIGLMGGRFRREQSPDGVILRPVDADETADAVPTDYYEVPDAGYLLTLDADSLLLREYCLRLVYFLEQPHNERVAVTQTPYSSFRGAPTRIERLAGATTDLQHIQHQGMTHYGATFWVGANAVIRKPALEDIVEIETVGGFEVRRYVQDRTVIEDTESSVDLGLHGWTLVNYPERLSYSATPPDFGSLIVQRRRWANGGLLILPKFWRQIRARQRAGHPVGIAEILLRVNYMASITWASFGLVFLLAYPYDSRLLSPVVLIAALPYFIAMGSDLRYSGYTFTDIFRIYGFNLILLPVNLAGVFKSLEQAISSKKIPFARTPKVRNRTAAPLLYVVAPYAIVVFSVLTFWRDFGAQNWGNAAFAALNASLASWAILANIGIGPSLVDVWLGLTKWLYVDRKPAAVASGAGAGAGEAAAGAGGAAAAPSLALSAGAPPASAAGSASQPELDFDAVDWRSVLYHGNPADPATAVSRSTRRRASGDRDARKDRSTRKERGARGGLGGGNGPGAAGTHGRETVGAERSAA</sequence>
<evidence type="ECO:0000313" key="11">
    <source>
        <dbReference type="Proteomes" id="UP001165584"/>
    </source>
</evidence>
<evidence type="ECO:0000256" key="5">
    <source>
        <dbReference type="ARBA" id="ARBA00022989"/>
    </source>
</evidence>
<feature type="region of interest" description="Disordered" evidence="7">
    <location>
        <begin position="1"/>
        <end position="20"/>
    </location>
</feature>
<organism evidence="10 11">
    <name type="scientific">Herbiconiux aconitum</name>
    <dbReference type="NCBI Taxonomy" id="2970913"/>
    <lineage>
        <taxon>Bacteria</taxon>
        <taxon>Bacillati</taxon>
        <taxon>Actinomycetota</taxon>
        <taxon>Actinomycetes</taxon>
        <taxon>Micrococcales</taxon>
        <taxon>Microbacteriaceae</taxon>
        <taxon>Herbiconiux</taxon>
    </lineage>
</organism>
<dbReference type="SUPFAM" id="SSF53448">
    <property type="entry name" value="Nucleotide-diphospho-sugar transferases"/>
    <property type="match status" value="1"/>
</dbReference>
<evidence type="ECO:0000256" key="7">
    <source>
        <dbReference type="SAM" id="MobiDB-lite"/>
    </source>
</evidence>
<keyword evidence="4 8" id="KW-0812">Transmembrane</keyword>
<evidence type="ECO:0000256" key="2">
    <source>
        <dbReference type="ARBA" id="ARBA00022676"/>
    </source>
</evidence>
<reference evidence="10" key="1">
    <citation type="submission" date="2022-08" db="EMBL/GenBank/DDBJ databases">
        <authorList>
            <person name="Deng Y."/>
            <person name="Han X.-F."/>
            <person name="Zhang Y.-Q."/>
        </authorList>
    </citation>
    <scope>NUCLEOTIDE SEQUENCE</scope>
    <source>
        <strain evidence="10">CPCC 205763</strain>
    </source>
</reference>
<dbReference type="InterPro" id="IPR050321">
    <property type="entry name" value="Glycosyltr_2/OpgH_subfam"/>
</dbReference>
<keyword evidence="2" id="KW-0328">Glycosyltransferase</keyword>
<evidence type="ECO:0000256" key="1">
    <source>
        <dbReference type="ARBA" id="ARBA00004141"/>
    </source>
</evidence>